<feature type="compositionally biased region" description="Basic and acidic residues" evidence="1">
    <location>
        <begin position="608"/>
        <end position="630"/>
    </location>
</feature>
<dbReference type="Proteomes" id="UP000029672">
    <property type="component" value="Chromosome"/>
</dbReference>
<dbReference type="RefSeq" id="WP_040010292.1">
    <property type="nucleotide sequence ID" value="NZ_CP009574.1"/>
</dbReference>
<keyword evidence="2" id="KW-1133">Transmembrane helix</keyword>
<accession>A0A097EQU9</accession>
<dbReference type="EMBL" id="CP009574">
    <property type="protein sequence ID" value="AIT09936.1"/>
    <property type="molecule type" value="Genomic_DNA"/>
</dbReference>
<dbReference type="HOGENOM" id="CLU_421961_0_0_6"/>
<evidence type="ECO:0000313" key="4">
    <source>
        <dbReference type="Proteomes" id="UP000029672"/>
    </source>
</evidence>
<evidence type="ECO:0000256" key="1">
    <source>
        <dbReference type="SAM" id="MobiDB-lite"/>
    </source>
</evidence>
<keyword evidence="4" id="KW-1185">Reference proteome</keyword>
<feature type="compositionally biased region" description="Low complexity" evidence="1">
    <location>
        <begin position="317"/>
        <end position="328"/>
    </location>
</feature>
<feature type="transmembrane region" description="Helical" evidence="2">
    <location>
        <begin position="12"/>
        <end position="35"/>
    </location>
</feature>
<feature type="compositionally biased region" description="Acidic residues" evidence="1">
    <location>
        <begin position="586"/>
        <end position="598"/>
    </location>
</feature>
<protein>
    <submittedName>
        <fullName evidence="3">Membrane protein</fullName>
    </submittedName>
</protein>
<dbReference type="KEGG" id="frf:LO80_08120"/>
<keyword evidence="2" id="KW-0472">Membrane</keyword>
<feature type="region of interest" description="Disordered" evidence="1">
    <location>
        <begin position="312"/>
        <end position="341"/>
    </location>
</feature>
<dbReference type="OrthoDB" id="5605656at2"/>
<proteinExistence type="predicted"/>
<reference evidence="3 4" key="1">
    <citation type="submission" date="2014-10" db="EMBL/GenBank/DDBJ databases">
        <title>Whole genome sequence of Francisella endociliophora strain FSC1006, isolated from a laboratory culture of the marine ciliate Euplotes raikovi.</title>
        <authorList>
            <person name="Granberg M."/>
            <person name="Backman S."/>
            <person name="Lundmark E."/>
            <person name="Nilsson E."/>
            <person name="Karlsson E."/>
            <person name="Thelaus J."/>
            <person name="Ohrman C."/>
            <person name="Larkeryd A."/>
            <person name="Stenberg P."/>
        </authorList>
    </citation>
    <scope>NUCLEOTIDE SEQUENCE [LARGE SCALE GENOMIC DNA]</scope>
    <source>
        <strain evidence="3 4">FSC1006</strain>
    </source>
</reference>
<feature type="compositionally biased region" description="Acidic residues" evidence="1">
    <location>
        <begin position="631"/>
        <end position="640"/>
    </location>
</feature>
<organism evidence="3 4">
    <name type="scientific">Candidatus Francisella endociliophora</name>
    <dbReference type="NCBI Taxonomy" id="653937"/>
    <lineage>
        <taxon>Bacteria</taxon>
        <taxon>Pseudomonadati</taxon>
        <taxon>Pseudomonadota</taxon>
        <taxon>Gammaproteobacteria</taxon>
        <taxon>Thiotrichales</taxon>
        <taxon>Francisellaceae</taxon>
        <taxon>Francisella</taxon>
    </lineage>
</organism>
<sequence length="661" mass="74464">MYKKIDSKKTGSALLMALIFAFVIMVMLTGLLYTFKMGLLTTKSIIKNSNDKVLGETYISKVQDDIDFTKSSEFKIGDSKFEVTVDDEDISEFFPKNTNAELFQSQEYSSYNAIYKAFNLGTNVNLTERIIYNALTANTYQNFDGDYTPINVPMINPDAMTDYQERIYRLESDGTMSKDAPKGFIGLIQKQNKQLSIFTQKAKIGVPIPDAMGTGYKVKVGWNLEKGKWSIYLLLYDTDKLFTTSFPLEDILADDVEGLAEDNEALGNEIGKWQAVVSGGGRGMSSSGEQFTKDGIIDVAWYFENSDGPPQLMLVRNSNENQSSSRSNSDAKKKGSKSKKKKISRTELEVYYSEYSTSNNNYALKLAEKMPFKTELSESSVKLLVPDVASNLEANMVLIFHPNNQSKTIMGISDFNYNGDHRVGKSLDTYIDGESFGKPVIVSKSNDSMYIITYESDKLHRYEYKKGMGSFESLEYGSNGLEKEFEFEKSDENVVVGLPDSQQDDESEDDDGIQLVVPKFGYLFVFTSDKVMQLNYEFDVLQEVDIDATSSPQILADFDSVKNTINKIYIQPEALDLKAQDIKDELGDEDEPEDESEVDDKSSSSSQTRERPKSTAERKREELAKNNKNGEDEEEDDEPAEPVYLDSKYLYPLGVVKKVII</sequence>
<keyword evidence="2" id="KW-0812">Transmembrane</keyword>
<dbReference type="AlphaFoldDB" id="A0A097EQU9"/>
<evidence type="ECO:0000256" key="2">
    <source>
        <dbReference type="SAM" id="Phobius"/>
    </source>
</evidence>
<gene>
    <name evidence="3" type="ORF">LO80_08120</name>
</gene>
<name>A0A097EQU9_9GAMM</name>
<evidence type="ECO:0000313" key="3">
    <source>
        <dbReference type="EMBL" id="AIT09936.1"/>
    </source>
</evidence>
<dbReference type="STRING" id="1547445.LO80_08120"/>
<feature type="region of interest" description="Disordered" evidence="1">
    <location>
        <begin position="585"/>
        <end position="646"/>
    </location>
</feature>